<proteinExistence type="predicted"/>
<name>A0A6G1KIA3_9PLEO</name>
<organism evidence="2 3">
    <name type="scientific">Pleomassaria siparia CBS 279.74</name>
    <dbReference type="NCBI Taxonomy" id="1314801"/>
    <lineage>
        <taxon>Eukaryota</taxon>
        <taxon>Fungi</taxon>
        <taxon>Dikarya</taxon>
        <taxon>Ascomycota</taxon>
        <taxon>Pezizomycotina</taxon>
        <taxon>Dothideomycetes</taxon>
        <taxon>Pleosporomycetidae</taxon>
        <taxon>Pleosporales</taxon>
        <taxon>Pleomassariaceae</taxon>
        <taxon>Pleomassaria</taxon>
    </lineage>
</organism>
<keyword evidence="3" id="KW-1185">Reference proteome</keyword>
<gene>
    <name evidence="2" type="ORF">K504DRAFT_499379</name>
</gene>
<evidence type="ECO:0000256" key="1">
    <source>
        <dbReference type="SAM" id="Phobius"/>
    </source>
</evidence>
<protein>
    <submittedName>
        <fullName evidence="2">Uncharacterized protein</fullName>
    </submittedName>
</protein>
<evidence type="ECO:0000313" key="2">
    <source>
        <dbReference type="EMBL" id="KAF2712275.1"/>
    </source>
</evidence>
<keyword evidence="1" id="KW-0812">Transmembrane</keyword>
<feature type="transmembrane region" description="Helical" evidence="1">
    <location>
        <begin position="64"/>
        <end position="82"/>
    </location>
</feature>
<sequence length="146" mass="16361">MSLTISHNTSRSLKMSLISKISNHLLRVFVKRYVLYFFIGLVLSCAVPYWATSTTRPFDERVNTIMRMVVPWVVATILIALIDEHVGSWHRRRFPMAADSDIQSHHQPAGKLDTPAPAPVTSRPFHGDALYRNTWANGDGGGNDGN</sequence>
<dbReference type="EMBL" id="MU005766">
    <property type="protein sequence ID" value="KAF2712275.1"/>
    <property type="molecule type" value="Genomic_DNA"/>
</dbReference>
<keyword evidence="1" id="KW-0472">Membrane</keyword>
<feature type="transmembrane region" description="Helical" evidence="1">
    <location>
        <begin position="33"/>
        <end position="52"/>
    </location>
</feature>
<evidence type="ECO:0000313" key="3">
    <source>
        <dbReference type="Proteomes" id="UP000799428"/>
    </source>
</evidence>
<keyword evidence="1" id="KW-1133">Transmembrane helix</keyword>
<dbReference type="AlphaFoldDB" id="A0A6G1KIA3"/>
<accession>A0A6G1KIA3</accession>
<reference evidence="2" key="1">
    <citation type="journal article" date="2020" name="Stud. Mycol.">
        <title>101 Dothideomycetes genomes: a test case for predicting lifestyles and emergence of pathogens.</title>
        <authorList>
            <person name="Haridas S."/>
            <person name="Albert R."/>
            <person name="Binder M."/>
            <person name="Bloem J."/>
            <person name="Labutti K."/>
            <person name="Salamov A."/>
            <person name="Andreopoulos B."/>
            <person name="Baker S."/>
            <person name="Barry K."/>
            <person name="Bills G."/>
            <person name="Bluhm B."/>
            <person name="Cannon C."/>
            <person name="Castanera R."/>
            <person name="Culley D."/>
            <person name="Daum C."/>
            <person name="Ezra D."/>
            <person name="Gonzalez J."/>
            <person name="Henrissat B."/>
            <person name="Kuo A."/>
            <person name="Liang C."/>
            <person name="Lipzen A."/>
            <person name="Lutzoni F."/>
            <person name="Magnuson J."/>
            <person name="Mondo S."/>
            <person name="Nolan M."/>
            <person name="Ohm R."/>
            <person name="Pangilinan J."/>
            <person name="Park H.-J."/>
            <person name="Ramirez L."/>
            <person name="Alfaro M."/>
            <person name="Sun H."/>
            <person name="Tritt A."/>
            <person name="Yoshinaga Y."/>
            <person name="Zwiers L.-H."/>
            <person name="Turgeon B."/>
            <person name="Goodwin S."/>
            <person name="Spatafora J."/>
            <person name="Crous P."/>
            <person name="Grigoriev I."/>
        </authorList>
    </citation>
    <scope>NUCLEOTIDE SEQUENCE</scope>
    <source>
        <strain evidence="2">CBS 279.74</strain>
    </source>
</reference>
<dbReference type="Proteomes" id="UP000799428">
    <property type="component" value="Unassembled WGS sequence"/>
</dbReference>